<keyword evidence="2" id="KW-1185">Reference proteome</keyword>
<name>A0ACB7PMT3_9PEZI</name>
<comment type="caution">
    <text evidence="1">The sequence shown here is derived from an EMBL/GenBank/DDBJ whole genome shotgun (WGS) entry which is preliminary data.</text>
</comment>
<reference evidence="1 2" key="1">
    <citation type="journal article" date="2021" name="Nat. Commun.">
        <title>Genetic determinants of endophytism in the Arabidopsis root mycobiome.</title>
        <authorList>
            <person name="Mesny F."/>
            <person name="Miyauchi S."/>
            <person name="Thiergart T."/>
            <person name="Pickel B."/>
            <person name="Atanasova L."/>
            <person name="Karlsson M."/>
            <person name="Huettel B."/>
            <person name="Barry K.W."/>
            <person name="Haridas S."/>
            <person name="Chen C."/>
            <person name="Bauer D."/>
            <person name="Andreopoulos W."/>
            <person name="Pangilinan J."/>
            <person name="LaButti K."/>
            <person name="Riley R."/>
            <person name="Lipzen A."/>
            <person name="Clum A."/>
            <person name="Drula E."/>
            <person name="Henrissat B."/>
            <person name="Kohler A."/>
            <person name="Grigoriev I.V."/>
            <person name="Martin F.M."/>
            <person name="Hacquard S."/>
        </authorList>
    </citation>
    <scope>NUCLEOTIDE SEQUENCE [LARGE SCALE GENOMIC DNA]</scope>
    <source>
        <strain evidence="1 2">MPI-SDFR-AT-0079</strain>
    </source>
</reference>
<protein>
    <submittedName>
        <fullName evidence="1">Uncharacterized protein</fullName>
    </submittedName>
</protein>
<evidence type="ECO:0000313" key="1">
    <source>
        <dbReference type="EMBL" id="KAH6650418.1"/>
    </source>
</evidence>
<sequence length="118" mass="12679">MSRTGRQNPAAFALCCFLQRWEASLAGQNHPSPLCLGLSRGGSLKLERRTDWKLLKDPVPAFLLANVAGLALKPAQSDVMAVWSESKFHSGVGIATGIFYPVSPFTLSPAFALPVQPV</sequence>
<proteinExistence type="predicted"/>
<organism evidence="1 2">
    <name type="scientific">Chaetomium tenue</name>
    <dbReference type="NCBI Taxonomy" id="1854479"/>
    <lineage>
        <taxon>Eukaryota</taxon>
        <taxon>Fungi</taxon>
        <taxon>Dikarya</taxon>
        <taxon>Ascomycota</taxon>
        <taxon>Pezizomycotina</taxon>
        <taxon>Sordariomycetes</taxon>
        <taxon>Sordariomycetidae</taxon>
        <taxon>Sordariales</taxon>
        <taxon>Chaetomiaceae</taxon>
        <taxon>Chaetomium</taxon>
    </lineage>
</organism>
<dbReference type="Proteomes" id="UP000724584">
    <property type="component" value="Unassembled WGS sequence"/>
</dbReference>
<dbReference type="EMBL" id="JAGIZQ010000001">
    <property type="protein sequence ID" value="KAH6650418.1"/>
    <property type="molecule type" value="Genomic_DNA"/>
</dbReference>
<evidence type="ECO:0000313" key="2">
    <source>
        <dbReference type="Proteomes" id="UP000724584"/>
    </source>
</evidence>
<gene>
    <name evidence="1" type="ORF">F5144DRAFT_44392</name>
</gene>
<accession>A0ACB7PMT3</accession>